<sequence>MADKPAPKNAKEIEAELQASRQRLASTIDELAFRAQPKEVAKRQVESVKLKANDLARSSDGEVAGEKVGAIVGGAGVALLLLGLLRRARG</sequence>
<feature type="transmembrane region" description="Helical" evidence="1">
    <location>
        <begin position="68"/>
        <end position="85"/>
    </location>
</feature>
<dbReference type="InterPro" id="IPR022062">
    <property type="entry name" value="DUF3618"/>
</dbReference>
<comment type="caution">
    <text evidence="2">The sequence shown here is derived from an EMBL/GenBank/DDBJ whole genome shotgun (WGS) entry which is preliminary data.</text>
</comment>
<keyword evidence="1" id="KW-1133">Transmembrane helix</keyword>
<dbReference type="Pfam" id="PF12277">
    <property type="entry name" value="DUF3618"/>
    <property type="match status" value="1"/>
</dbReference>
<dbReference type="OrthoDB" id="5149496at2"/>
<accession>A0A3D9V3J5</accession>
<organism evidence="2 3">
    <name type="scientific">Calidifontibacter indicus</name>
    <dbReference type="NCBI Taxonomy" id="419650"/>
    <lineage>
        <taxon>Bacteria</taxon>
        <taxon>Bacillati</taxon>
        <taxon>Actinomycetota</taxon>
        <taxon>Actinomycetes</taxon>
        <taxon>Micrococcales</taxon>
        <taxon>Dermacoccaceae</taxon>
        <taxon>Calidifontibacter</taxon>
    </lineage>
</organism>
<dbReference type="Proteomes" id="UP000256253">
    <property type="component" value="Unassembled WGS sequence"/>
</dbReference>
<keyword evidence="1" id="KW-0812">Transmembrane</keyword>
<dbReference type="AlphaFoldDB" id="A0A3D9V3J5"/>
<keyword evidence="3" id="KW-1185">Reference proteome</keyword>
<evidence type="ECO:0000256" key="1">
    <source>
        <dbReference type="SAM" id="Phobius"/>
    </source>
</evidence>
<protein>
    <submittedName>
        <fullName evidence="2">Uncharacterized protein DUF3618</fullName>
    </submittedName>
</protein>
<dbReference type="EMBL" id="QTUA01000001">
    <property type="protein sequence ID" value="REF31721.1"/>
    <property type="molecule type" value="Genomic_DNA"/>
</dbReference>
<gene>
    <name evidence="2" type="ORF">DFJ65_2800</name>
</gene>
<keyword evidence="1" id="KW-0472">Membrane</keyword>
<dbReference type="RefSeq" id="WP_115923516.1">
    <property type="nucleotide sequence ID" value="NZ_QTUA01000001.1"/>
</dbReference>
<evidence type="ECO:0000313" key="3">
    <source>
        <dbReference type="Proteomes" id="UP000256253"/>
    </source>
</evidence>
<proteinExistence type="predicted"/>
<evidence type="ECO:0000313" key="2">
    <source>
        <dbReference type="EMBL" id="REF31721.1"/>
    </source>
</evidence>
<name>A0A3D9V3J5_9MICO</name>
<reference evidence="2 3" key="1">
    <citation type="submission" date="2018-08" db="EMBL/GenBank/DDBJ databases">
        <title>Sequencing the genomes of 1000 actinobacteria strains.</title>
        <authorList>
            <person name="Klenk H.-P."/>
        </authorList>
    </citation>
    <scope>NUCLEOTIDE SEQUENCE [LARGE SCALE GENOMIC DNA]</scope>
    <source>
        <strain evidence="2 3">DSM 22967</strain>
    </source>
</reference>